<evidence type="ECO:0000256" key="1">
    <source>
        <dbReference type="ARBA" id="ARBA00004141"/>
    </source>
</evidence>
<dbReference type="Proteomes" id="UP000027920">
    <property type="component" value="Unassembled WGS sequence"/>
</dbReference>
<keyword evidence="8" id="KW-1185">Reference proteome</keyword>
<evidence type="ECO:0000313" key="8">
    <source>
        <dbReference type="Proteomes" id="UP000027920"/>
    </source>
</evidence>
<gene>
    <name evidence="7" type="ORF">A1O9_04179</name>
</gene>
<evidence type="ECO:0000256" key="3">
    <source>
        <dbReference type="ARBA" id="ARBA00022692"/>
    </source>
</evidence>
<evidence type="ECO:0000256" key="2">
    <source>
        <dbReference type="ARBA" id="ARBA00022448"/>
    </source>
</evidence>
<comment type="caution">
    <text evidence="7">The sequence shown here is derived from an EMBL/GenBank/DDBJ whole genome shotgun (WGS) entry which is preliminary data.</text>
</comment>
<organism evidence="7 8">
    <name type="scientific">Exophiala aquamarina CBS 119918</name>
    <dbReference type="NCBI Taxonomy" id="1182545"/>
    <lineage>
        <taxon>Eukaryota</taxon>
        <taxon>Fungi</taxon>
        <taxon>Dikarya</taxon>
        <taxon>Ascomycota</taxon>
        <taxon>Pezizomycotina</taxon>
        <taxon>Eurotiomycetes</taxon>
        <taxon>Chaetothyriomycetidae</taxon>
        <taxon>Chaetothyriales</taxon>
        <taxon>Herpotrichiellaceae</taxon>
        <taxon>Exophiala</taxon>
    </lineage>
</organism>
<proteinExistence type="predicted"/>
<dbReference type="Gene3D" id="1.20.1250.20">
    <property type="entry name" value="MFS general substrate transporter like domains"/>
    <property type="match status" value="1"/>
</dbReference>
<dbReference type="EMBL" id="AMGV01000003">
    <property type="protein sequence ID" value="KEF59335.1"/>
    <property type="molecule type" value="Genomic_DNA"/>
</dbReference>
<dbReference type="GO" id="GO:0016020">
    <property type="term" value="C:membrane"/>
    <property type="evidence" value="ECO:0007669"/>
    <property type="project" value="UniProtKB-SubCell"/>
</dbReference>
<dbReference type="GeneID" id="25279112"/>
<dbReference type="OrthoDB" id="6730379at2759"/>
<keyword evidence="2" id="KW-0813">Transport</keyword>
<evidence type="ECO:0000256" key="6">
    <source>
        <dbReference type="SAM" id="Phobius"/>
    </source>
</evidence>
<dbReference type="VEuPathDB" id="FungiDB:A1O9_04179"/>
<dbReference type="SUPFAM" id="SSF103473">
    <property type="entry name" value="MFS general substrate transporter"/>
    <property type="match status" value="1"/>
</dbReference>
<dbReference type="AlphaFoldDB" id="A0A072PUY6"/>
<reference evidence="7 8" key="1">
    <citation type="submission" date="2013-03" db="EMBL/GenBank/DDBJ databases">
        <title>The Genome Sequence of Exophiala aquamarina CBS 119918.</title>
        <authorList>
            <consortium name="The Broad Institute Genomics Platform"/>
            <person name="Cuomo C."/>
            <person name="de Hoog S."/>
            <person name="Gorbushina A."/>
            <person name="Walker B."/>
            <person name="Young S.K."/>
            <person name="Zeng Q."/>
            <person name="Gargeya S."/>
            <person name="Fitzgerald M."/>
            <person name="Haas B."/>
            <person name="Abouelleil A."/>
            <person name="Allen A.W."/>
            <person name="Alvarado L."/>
            <person name="Arachchi H.M."/>
            <person name="Berlin A.M."/>
            <person name="Chapman S.B."/>
            <person name="Gainer-Dewar J."/>
            <person name="Goldberg J."/>
            <person name="Griggs A."/>
            <person name="Gujja S."/>
            <person name="Hansen M."/>
            <person name="Howarth C."/>
            <person name="Imamovic A."/>
            <person name="Ireland A."/>
            <person name="Larimer J."/>
            <person name="McCowan C."/>
            <person name="Murphy C."/>
            <person name="Pearson M."/>
            <person name="Poon T.W."/>
            <person name="Priest M."/>
            <person name="Roberts A."/>
            <person name="Saif S."/>
            <person name="Shea T."/>
            <person name="Sisk P."/>
            <person name="Sykes S."/>
            <person name="Wortman J."/>
            <person name="Nusbaum C."/>
            <person name="Birren B."/>
        </authorList>
    </citation>
    <scope>NUCLEOTIDE SEQUENCE [LARGE SCALE GENOMIC DNA]</scope>
    <source>
        <strain evidence="7 8">CBS 119918</strain>
    </source>
</reference>
<dbReference type="GO" id="GO:0033229">
    <property type="term" value="F:cysteine transmembrane transporter activity"/>
    <property type="evidence" value="ECO:0007669"/>
    <property type="project" value="TreeGrafter"/>
</dbReference>
<evidence type="ECO:0000256" key="5">
    <source>
        <dbReference type="ARBA" id="ARBA00023136"/>
    </source>
</evidence>
<dbReference type="RefSeq" id="XP_013261925.1">
    <property type="nucleotide sequence ID" value="XM_013406471.1"/>
</dbReference>
<feature type="transmembrane region" description="Helical" evidence="6">
    <location>
        <begin position="81"/>
        <end position="99"/>
    </location>
</feature>
<dbReference type="HOGENOM" id="CLU_1489024_0_0_1"/>
<dbReference type="PANTHER" id="PTHR43791">
    <property type="entry name" value="PERMEASE-RELATED"/>
    <property type="match status" value="1"/>
</dbReference>
<keyword evidence="5 6" id="KW-0472">Membrane</keyword>
<evidence type="ECO:0000256" key="4">
    <source>
        <dbReference type="ARBA" id="ARBA00022989"/>
    </source>
</evidence>
<comment type="subcellular location">
    <subcellularLocation>
        <location evidence="1">Membrane</location>
        <topology evidence="1">Multi-pass membrane protein</topology>
    </subcellularLocation>
</comment>
<evidence type="ECO:0000313" key="7">
    <source>
        <dbReference type="EMBL" id="KEF59335.1"/>
    </source>
</evidence>
<keyword evidence="3 6" id="KW-0812">Transmembrane</keyword>
<dbReference type="PANTHER" id="PTHR43791:SF63">
    <property type="entry name" value="HIGH AFFINITY CYSTEINE TRANSPORTER"/>
    <property type="match status" value="1"/>
</dbReference>
<feature type="transmembrane region" description="Helical" evidence="6">
    <location>
        <begin position="6"/>
        <end position="25"/>
    </location>
</feature>
<protein>
    <recommendedName>
        <fullName evidence="9">Major facilitator superfamily (MFS) profile domain-containing protein</fullName>
    </recommendedName>
</protein>
<name>A0A072PUY6_9EURO</name>
<sequence length="181" mass="19849">MSLLLAIDPLLFALVPVIGIVYSWLTACYVDKSTLGSAAILGVFEDRGITKGEYNHLETFFRVGFLVAQWPGYYTMQKLSLGKLVAVLVSSWGLIVLLHCVATRYAGVLVVRIALGAAQSVVVRAMERTMGMFFVRKEHNFFIQFSGSLLRPGKATVVAAFVSHGLLWSNGLDEHSAESHL</sequence>
<keyword evidence="4 6" id="KW-1133">Transmembrane helix</keyword>
<accession>A0A072PUY6</accession>
<evidence type="ECO:0008006" key="9">
    <source>
        <dbReference type="Google" id="ProtNLM"/>
    </source>
</evidence>
<dbReference type="InterPro" id="IPR036259">
    <property type="entry name" value="MFS_trans_sf"/>
</dbReference>